<dbReference type="SUPFAM" id="SSF51735">
    <property type="entry name" value="NAD(P)-binding Rossmann-fold domains"/>
    <property type="match status" value="1"/>
</dbReference>
<dbReference type="GO" id="GO:0006633">
    <property type="term" value="P:fatty acid biosynthetic process"/>
    <property type="evidence" value="ECO:0007669"/>
    <property type="project" value="TreeGrafter"/>
</dbReference>
<accession>A0A4V3AC38</accession>
<dbReference type="EMBL" id="SMSJ01000002">
    <property type="protein sequence ID" value="TDH64115.1"/>
    <property type="molecule type" value="Genomic_DNA"/>
</dbReference>
<dbReference type="Gene3D" id="3.40.50.720">
    <property type="entry name" value="NAD(P)-binding Rossmann-like Domain"/>
    <property type="match status" value="1"/>
</dbReference>
<dbReference type="GO" id="GO:0016616">
    <property type="term" value="F:oxidoreductase activity, acting on the CH-OH group of donors, NAD or NADP as acceptor"/>
    <property type="evidence" value="ECO:0007669"/>
    <property type="project" value="TreeGrafter"/>
</dbReference>
<name>A0A4V3AC38_9PROT</name>
<dbReference type="PANTHER" id="PTHR42760">
    <property type="entry name" value="SHORT-CHAIN DEHYDROGENASES/REDUCTASES FAMILY MEMBER"/>
    <property type="match status" value="1"/>
</dbReference>
<evidence type="ECO:0000313" key="3">
    <source>
        <dbReference type="EMBL" id="TDH64115.1"/>
    </source>
</evidence>
<comment type="caution">
    <text evidence="3">The sequence shown here is derived from an EMBL/GenBank/DDBJ whole genome shotgun (WGS) entry which is preliminary data.</text>
</comment>
<dbReference type="Proteomes" id="UP000295096">
    <property type="component" value="Unassembled WGS sequence"/>
</dbReference>
<comment type="similarity">
    <text evidence="1">Belongs to the short-chain dehydrogenases/reductases (SDR) family.</text>
</comment>
<dbReference type="PROSITE" id="PS00061">
    <property type="entry name" value="ADH_SHORT"/>
    <property type="match status" value="1"/>
</dbReference>
<sequence length="251" mass="25657">MGAAMAEKAVLVTGAQQGIGAACALAFAAAGYDVAVNWLDNAADAEAVAAGVRAAGRRAALIQGDVGSVPGCQAIVQGAIEALGRIDVLVNNAGIFPRVEFLQMTEAEWDRVFAVNLKGSAFAAQAAARAMVAAGTRGCIVNLSSSAIRGTPVGVHYSATKNGVIGITRSMALALAPHGIRVNAIAPGTTDTAQPRYGNTEEELQAFGRALPLGRLGRPEEIAELAVHLASDKSAWVTGQVWHINGGGYMP</sequence>
<dbReference type="OrthoDB" id="154414at2"/>
<keyword evidence="2" id="KW-0560">Oxidoreductase</keyword>
<organism evidence="3 4">
    <name type="scientific">Dankookia rubra</name>
    <dbReference type="NCBI Taxonomy" id="1442381"/>
    <lineage>
        <taxon>Bacteria</taxon>
        <taxon>Pseudomonadati</taxon>
        <taxon>Pseudomonadota</taxon>
        <taxon>Alphaproteobacteria</taxon>
        <taxon>Acetobacterales</taxon>
        <taxon>Roseomonadaceae</taxon>
        <taxon>Dankookia</taxon>
    </lineage>
</organism>
<dbReference type="FunFam" id="3.40.50.720:FF:000084">
    <property type="entry name" value="Short-chain dehydrogenase reductase"/>
    <property type="match status" value="1"/>
</dbReference>
<gene>
    <name evidence="3" type="ORF">E2C06_01840</name>
</gene>
<proteinExistence type="inferred from homology"/>
<dbReference type="InterPro" id="IPR036291">
    <property type="entry name" value="NAD(P)-bd_dom_sf"/>
</dbReference>
<evidence type="ECO:0000313" key="4">
    <source>
        <dbReference type="Proteomes" id="UP000295096"/>
    </source>
</evidence>
<dbReference type="PRINTS" id="PR00081">
    <property type="entry name" value="GDHRDH"/>
</dbReference>
<keyword evidence="4" id="KW-1185">Reference proteome</keyword>
<dbReference type="AlphaFoldDB" id="A0A4V3AC38"/>
<dbReference type="PANTHER" id="PTHR42760:SF133">
    <property type="entry name" value="3-OXOACYL-[ACYL-CARRIER-PROTEIN] REDUCTASE"/>
    <property type="match status" value="1"/>
</dbReference>
<dbReference type="PRINTS" id="PR00080">
    <property type="entry name" value="SDRFAMILY"/>
</dbReference>
<evidence type="ECO:0000256" key="1">
    <source>
        <dbReference type="ARBA" id="ARBA00006484"/>
    </source>
</evidence>
<reference evidence="3 4" key="1">
    <citation type="journal article" date="2016" name="J. Microbiol.">
        <title>Dankookia rubra gen. nov., sp. nov., an alphaproteobacterium isolated from sediment of a shallow stream.</title>
        <authorList>
            <person name="Kim W.H."/>
            <person name="Kim D.H."/>
            <person name="Kang K."/>
            <person name="Ahn T.Y."/>
        </authorList>
    </citation>
    <scope>NUCLEOTIDE SEQUENCE [LARGE SCALE GENOMIC DNA]</scope>
    <source>
        <strain evidence="3 4">JCM30602</strain>
    </source>
</reference>
<evidence type="ECO:0000256" key="2">
    <source>
        <dbReference type="ARBA" id="ARBA00023002"/>
    </source>
</evidence>
<dbReference type="Pfam" id="PF13561">
    <property type="entry name" value="adh_short_C2"/>
    <property type="match status" value="1"/>
</dbReference>
<protein>
    <submittedName>
        <fullName evidence="3">SDR family oxidoreductase</fullName>
    </submittedName>
</protein>
<dbReference type="InterPro" id="IPR020904">
    <property type="entry name" value="Sc_DH/Rdtase_CS"/>
</dbReference>
<dbReference type="InterPro" id="IPR002347">
    <property type="entry name" value="SDR_fam"/>
</dbReference>
<dbReference type="GO" id="GO:0048038">
    <property type="term" value="F:quinone binding"/>
    <property type="evidence" value="ECO:0007669"/>
    <property type="project" value="TreeGrafter"/>
</dbReference>